<evidence type="ECO:0000313" key="8">
    <source>
        <dbReference type="EMBL" id="GEP98367.1"/>
    </source>
</evidence>
<dbReference type="RefSeq" id="WP_146866861.1">
    <property type="nucleotide sequence ID" value="NZ_BKAU01000006.1"/>
</dbReference>
<sequence length="1491" mass="158860">MKETRFNDNSVKCTLWIFALLFNFFTVHAQQHQAQSLPTGGTYKFTKFTGYYVSLPAIYASDADKKFPLIISLHGVGELAGANATQLTDVVLKNGVPRVIKDGKFPASFTVKGKEYSFIVVTPQFKEWPSANDVYALLDYVKTAYRIDESRCYLTGLSMGGGVAWNTVSQVVDRAKGFAGAVIVCGAYYDASKTQLPVNLASINMPVWATHNEGDGTVTVNNSKNWVRDINAVVPAPNPLAKLTIFPVSGHDAWTKTSDPNFRDEETGLNMYEWFLQYYRKTDGTLAFTDGETSTPPPTPPVSTNKRITVPVTDGRRMYYDNVMTALNVQPGDTLCIPAGDYDFIRFAKIAGTAEKPVIIKNCGGLVRLGVNSTTTIAAFILSDCKYFKIEGDGQPGLKYGFDINGTNKDGIKMYGMIFSAGSTDFDVHHAYVHDASMFVQAKTLQNCDHPEWLDGAFTMKNVKIHDLLCRRAAWEGFYIGNSHYLWDAGNCTGMKSHLVENLQVYNNDMADMGWDAIQIAMARNGENLVHNNLIHNYGLARNSAQGYGILCGGGSKLKIYNNNISKGYNSGIEIFGSGVSHVYNNVISDIVYEGINVADKLLFDPATAYIYNNTISNTGKNGIKIYADLTTVGHKLYNNIVIAEGTQWDVPQEGYYVKGTNQILFDFANNLSYKTSSGAGFLYPEGGNFRLKQGSPAINAGRSMSDLGLTKDHDGNTRPVDGAYDAGAFEYAGAANIAPVAVAGEDTILTPPIPSVVLDGSASLDADGTIASYSWTKVGGPAQGTISQATSAKATASGLVTGAYVFELKVTDNNGLTGTDRVSVNVLAAANKVPVLSLGNSITVRLPSSATTLSSSNSYDPDGVIVEYLWEKISGPSSGAIDLANSSVTAVSGLTEGVYVFQLTATDDAGGKVTGTVTVTVVGDGPVNENPVANAGSDKTITLPANEVELDGSASSDPDGSIETYAWRKVSGPAAEIENSDAVRISVTGLVEGVYEFELKVTDNQGATATDVVKVTVKSSNKTPVANAGADVTITLPDNTVTLNASASTDADGTIIAYAWRKVSGPAAVIVSAAAMKTNITGLVEGVYEFEVKVTDDKSATAVDVVKITVLPATNRLPVADAGKNVTIMLPDNTANLDGSNSSDPDGNIVTYAWRKVSGPAGGNISDAAKAATTATGLQAGTYVFALTVTDDDGATASAQVQVVVQDVPNQLPVAAAGEDQTITLPTATVTLNGSASSDPDGQISAYLWQRISGPSNVTFSAADAAVNTASGLQEGVYVFQLTVTDNKQGTHSDRVTITVQPEPVQNRPPVAAIQGPAEIELPVDYLLADGSSSHGVDNDIVSYTWVQISGPATATIVNPAQKSTHIINIITPGEYVFELTVKDEAGLTSTARHTVTVLESANKEDSVRVYPVPATSFFYIDINFTVADTNLVLYLYSIQGKIVKELRLPQSGPLRQMVNIDGLPNGYYVVEVKGNKGYRWSEKIVKMEN</sequence>
<dbReference type="InterPro" id="IPR026444">
    <property type="entry name" value="Secre_tail"/>
</dbReference>
<dbReference type="InterPro" id="IPR006626">
    <property type="entry name" value="PbH1"/>
</dbReference>
<feature type="signal peptide" evidence="6">
    <location>
        <begin position="1"/>
        <end position="29"/>
    </location>
</feature>
<dbReference type="PANTHER" id="PTHR46182:SF2">
    <property type="entry name" value="FI19480P1"/>
    <property type="match status" value="1"/>
</dbReference>
<dbReference type="GO" id="GO:0016020">
    <property type="term" value="C:membrane"/>
    <property type="evidence" value="ECO:0007669"/>
    <property type="project" value="UniProtKB-SubCell"/>
</dbReference>
<dbReference type="SMART" id="SM00089">
    <property type="entry name" value="PKD"/>
    <property type="match status" value="7"/>
</dbReference>
<feature type="domain" description="PKD" evidence="7">
    <location>
        <begin position="1135"/>
        <end position="1207"/>
    </location>
</feature>
<dbReference type="Gene3D" id="2.60.40.10">
    <property type="entry name" value="Immunoglobulins"/>
    <property type="match status" value="7"/>
</dbReference>
<dbReference type="InterPro" id="IPR035986">
    <property type="entry name" value="PKD_dom_sf"/>
</dbReference>
<evidence type="ECO:0000256" key="1">
    <source>
        <dbReference type="ARBA" id="ARBA00004370"/>
    </source>
</evidence>
<dbReference type="Pfam" id="PF01738">
    <property type="entry name" value="DLH"/>
    <property type="match status" value="1"/>
</dbReference>
<dbReference type="SUPFAM" id="SSF49299">
    <property type="entry name" value="PKD domain"/>
    <property type="match status" value="7"/>
</dbReference>
<keyword evidence="9" id="KW-1185">Reference proteome</keyword>
<dbReference type="InterPro" id="IPR012334">
    <property type="entry name" value="Pectin_lyas_fold"/>
</dbReference>
<gene>
    <name evidence="8" type="ORF">CCY01nite_46270</name>
</gene>
<name>A0A512RRN7_9BACT</name>
<dbReference type="Pfam" id="PF22352">
    <property type="entry name" value="K319L-like_PKD"/>
    <property type="match status" value="7"/>
</dbReference>
<dbReference type="OrthoDB" id="9805017at2"/>
<comment type="subcellular location">
    <subcellularLocation>
        <location evidence="1">Membrane</location>
    </subcellularLocation>
</comment>
<evidence type="ECO:0000259" key="7">
    <source>
        <dbReference type="PROSITE" id="PS50093"/>
    </source>
</evidence>
<dbReference type="Proteomes" id="UP000321436">
    <property type="component" value="Unassembled WGS sequence"/>
</dbReference>
<evidence type="ECO:0000256" key="2">
    <source>
        <dbReference type="ARBA" id="ARBA00022692"/>
    </source>
</evidence>
<dbReference type="CDD" id="cd00146">
    <property type="entry name" value="PKD"/>
    <property type="match status" value="2"/>
</dbReference>
<evidence type="ECO:0000313" key="9">
    <source>
        <dbReference type="Proteomes" id="UP000321436"/>
    </source>
</evidence>
<dbReference type="PANTHER" id="PTHR46182">
    <property type="entry name" value="FI19480P1"/>
    <property type="match status" value="1"/>
</dbReference>
<proteinExistence type="predicted"/>
<dbReference type="SUPFAM" id="SSF51126">
    <property type="entry name" value="Pectin lyase-like"/>
    <property type="match status" value="1"/>
</dbReference>
<dbReference type="InterPro" id="IPR029058">
    <property type="entry name" value="AB_hydrolase_fold"/>
</dbReference>
<reference evidence="8 9" key="1">
    <citation type="submission" date="2019-07" db="EMBL/GenBank/DDBJ databases">
        <title>Whole genome shotgun sequence of Chitinophaga cymbidii NBRC 109752.</title>
        <authorList>
            <person name="Hosoyama A."/>
            <person name="Uohara A."/>
            <person name="Ohji S."/>
            <person name="Ichikawa N."/>
        </authorList>
    </citation>
    <scope>NUCLEOTIDE SEQUENCE [LARGE SCALE GENOMIC DNA]</scope>
    <source>
        <strain evidence="8 9">NBRC 109752</strain>
    </source>
</reference>
<dbReference type="FunFam" id="2.60.40.10:FF:000257">
    <property type="entry name" value="Dyslexia-associated protein KIAA0319-like"/>
    <property type="match status" value="3"/>
</dbReference>
<evidence type="ECO:0000256" key="3">
    <source>
        <dbReference type="ARBA" id="ARBA00022989"/>
    </source>
</evidence>
<dbReference type="NCBIfam" id="TIGR04183">
    <property type="entry name" value="Por_Secre_tail"/>
    <property type="match status" value="1"/>
</dbReference>
<keyword evidence="3" id="KW-1133">Transmembrane helix</keyword>
<dbReference type="InterPro" id="IPR013783">
    <property type="entry name" value="Ig-like_fold"/>
</dbReference>
<protein>
    <recommendedName>
        <fullName evidence="7">PKD domain-containing protein</fullName>
    </recommendedName>
</protein>
<dbReference type="GO" id="GO:0016787">
    <property type="term" value="F:hydrolase activity"/>
    <property type="evidence" value="ECO:0007669"/>
    <property type="project" value="InterPro"/>
</dbReference>
<dbReference type="SUPFAM" id="SSF53474">
    <property type="entry name" value="alpha/beta-Hydrolases"/>
    <property type="match status" value="1"/>
</dbReference>
<dbReference type="InterPro" id="IPR000601">
    <property type="entry name" value="PKD_dom"/>
</dbReference>
<dbReference type="Pfam" id="PF18962">
    <property type="entry name" value="Por_Secre_tail"/>
    <property type="match status" value="1"/>
</dbReference>
<organism evidence="8 9">
    <name type="scientific">Chitinophaga cymbidii</name>
    <dbReference type="NCBI Taxonomy" id="1096750"/>
    <lineage>
        <taxon>Bacteria</taxon>
        <taxon>Pseudomonadati</taxon>
        <taxon>Bacteroidota</taxon>
        <taxon>Chitinophagia</taxon>
        <taxon>Chitinophagales</taxon>
        <taxon>Chitinophagaceae</taxon>
        <taxon>Chitinophaga</taxon>
    </lineage>
</organism>
<dbReference type="EMBL" id="BKAU01000006">
    <property type="protein sequence ID" value="GEP98367.1"/>
    <property type="molecule type" value="Genomic_DNA"/>
</dbReference>
<dbReference type="FunFam" id="2.60.40.10:FF:000061">
    <property type="entry name" value="Dyslexia-associated protein KIAA0319 homolog"/>
    <property type="match status" value="1"/>
</dbReference>
<dbReference type="Gene3D" id="3.40.50.1820">
    <property type="entry name" value="alpha/beta hydrolase"/>
    <property type="match status" value="1"/>
</dbReference>
<dbReference type="InterPro" id="IPR002925">
    <property type="entry name" value="Dienelactn_hydro"/>
</dbReference>
<keyword evidence="2" id="KW-0812">Transmembrane</keyword>
<dbReference type="InterPro" id="IPR029865">
    <property type="entry name" value="KIAA0319-like"/>
</dbReference>
<evidence type="ECO:0000256" key="6">
    <source>
        <dbReference type="SAM" id="SignalP"/>
    </source>
</evidence>
<dbReference type="InterPro" id="IPR011050">
    <property type="entry name" value="Pectin_lyase_fold/virulence"/>
</dbReference>
<keyword evidence="5" id="KW-0325">Glycoprotein</keyword>
<comment type="caution">
    <text evidence="8">The sequence shown here is derived from an EMBL/GenBank/DDBJ whole genome shotgun (WGS) entry which is preliminary data.</text>
</comment>
<dbReference type="InterPro" id="IPR022409">
    <property type="entry name" value="PKD/Chitinase_dom"/>
</dbReference>
<evidence type="ECO:0000256" key="4">
    <source>
        <dbReference type="ARBA" id="ARBA00023136"/>
    </source>
</evidence>
<dbReference type="Pfam" id="PF13229">
    <property type="entry name" value="Beta_helix"/>
    <property type="match status" value="1"/>
</dbReference>
<dbReference type="InterPro" id="IPR059226">
    <property type="entry name" value="Choice_anch_Q_dom"/>
</dbReference>
<dbReference type="Gene3D" id="2.160.20.10">
    <property type="entry name" value="Single-stranded right-handed beta-helix, Pectin lyase-like"/>
    <property type="match status" value="1"/>
</dbReference>
<keyword evidence="4" id="KW-0472">Membrane</keyword>
<dbReference type="SMART" id="SM00710">
    <property type="entry name" value="PbH1"/>
    <property type="match status" value="7"/>
</dbReference>
<evidence type="ECO:0000256" key="5">
    <source>
        <dbReference type="ARBA" id="ARBA00023180"/>
    </source>
</evidence>
<dbReference type="NCBIfam" id="NF041518">
    <property type="entry name" value="choice_anch_Q"/>
    <property type="match status" value="1"/>
</dbReference>
<dbReference type="GO" id="GO:0031410">
    <property type="term" value="C:cytoplasmic vesicle"/>
    <property type="evidence" value="ECO:0007669"/>
    <property type="project" value="TreeGrafter"/>
</dbReference>
<dbReference type="InterPro" id="IPR039448">
    <property type="entry name" value="Beta_helix"/>
</dbReference>
<accession>A0A512RRN7</accession>
<keyword evidence="6" id="KW-0732">Signal</keyword>
<feature type="chain" id="PRO_5021920741" description="PKD domain-containing protein" evidence="6">
    <location>
        <begin position="30"/>
        <end position="1491"/>
    </location>
</feature>
<dbReference type="PROSITE" id="PS50093">
    <property type="entry name" value="PKD"/>
    <property type="match status" value="1"/>
</dbReference>